<sequence length="298" mass="32051">MTTTPALPQTPPAPRTDTALAWFFVLVWGSGYLASKTGLQYAAPFTFLTLRFSLGVLCLLPWLLWSRPRWPATRREWAHIGVAGLLMHAINLGGSHHAQTLGLSAGITALLLATQPLFTALIAHRFLHQRLNARQWLGVAVGLLGVALVVWHKVDVQAVNAKALLAVAISLTAITAGTLYQRRYCPTADLRSASLIQFALSLAVLAPLAWGVEGFRVQWAGPLLAAVVFLVLFSSILATNVLHLLMRRGHATRVTSLLFLTPIVAVLLEWAMFGVVPTPLSALGIVVTTAGVALVSAR</sequence>
<keyword evidence="5 6" id="KW-0472">Membrane</keyword>
<dbReference type="RefSeq" id="WP_250194058.1">
    <property type="nucleotide sequence ID" value="NZ_CP097635.1"/>
</dbReference>
<feature type="domain" description="EamA" evidence="7">
    <location>
        <begin position="22"/>
        <end position="150"/>
    </location>
</feature>
<feature type="transmembrane region" description="Helical" evidence="6">
    <location>
        <begin position="192"/>
        <end position="210"/>
    </location>
</feature>
<feature type="transmembrane region" description="Helical" evidence="6">
    <location>
        <begin position="279"/>
        <end position="297"/>
    </location>
</feature>
<comment type="similarity">
    <text evidence="2">Belongs to the EamA transporter family.</text>
</comment>
<dbReference type="Pfam" id="PF00892">
    <property type="entry name" value="EamA"/>
    <property type="match status" value="2"/>
</dbReference>
<organism evidence="8 9">
    <name type="scientific">Aquincola tertiaricarbonis</name>
    <dbReference type="NCBI Taxonomy" id="391953"/>
    <lineage>
        <taxon>Bacteria</taxon>
        <taxon>Pseudomonadati</taxon>
        <taxon>Pseudomonadota</taxon>
        <taxon>Betaproteobacteria</taxon>
        <taxon>Burkholderiales</taxon>
        <taxon>Sphaerotilaceae</taxon>
        <taxon>Aquincola</taxon>
    </lineage>
</organism>
<feature type="transmembrane region" description="Helical" evidence="6">
    <location>
        <begin position="41"/>
        <end position="65"/>
    </location>
</feature>
<dbReference type="PANTHER" id="PTHR32322:SF2">
    <property type="entry name" value="EAMA DOMAIN-CONTAINING PROTEIN"/>
    <property type="match status" value="1"/>
</dbReference>
<evidence type="ECO:0000259" key="7">
    <source>
        <dbReference type="Pfam" id="PF00892"/>
    </source>
</evidence>
<dbReference type="EMBL" id="CP097635">
    <property type="protein sequence ID" value="URI05793.1"/>
    <property type="molecule type" value="Genomic_DNA"/>
</dbReference>
<dbReference type="PANTHER" id="PTHR32322">
    <property type="entry name" value="INNER MEMBRANE TRANSPORTER"/>
    <property type="match status" value="1"/>
</dbReference>
<keyword evidence="9" id="KW-1185">Reference proteome</keyword>
<keyword evidence="3 6" id="KW-0812">Transmembrane</keyword>
<feature type="transmembrane region" description="Helical" evidence="6">
    <location>
        <begin position="163"/>
        <end position="180"/>
    </location>
</feature>
<evidence type="ECO:0000313" key="8">
    <source>
        <dbReference type="EMBL" id="URI05793.1"/>
    </source>
</evidence>
<feature type="transmembrane region" description="Helical" evidence="6">
    <location>
        <begin position="77"/>
        <end position="95"/>
    </location>
</feature>
<feature type="transmembrane region" description="Helical" evidence="6">
    <location>
        <begin position="19"/>
        <end position="35"/>
    </location>
</feature>
<evidence type="ECO:0000256" key="4">
    <source>
        <dbReference type="ARBA" id="ARBA00022989"/>
    </source>
</evidence>
<evidence type="ECO:0000256" key="6">
    <source>
        <dbReference type="SAM" id="Phobius"/>
    </source>
</evidence>
<dbReference type="SUPFAM" id="SSF103481">
    <property type="entry name" value="Multidrug resistance efflux transporter EmrE"/>
    <property type="match status" value="2"/>
</dbReference>
<dbReference type="InterPro" id="IPR037185">
    <property type="entry name" value="EmrE-like"/>
</dbReference>
<protein>
    <submittedName>
        <fullName evidence="8">EamA family transporter</fullName>
    </submittedName>
</protein>
<accession>A0ABY4S299</accession>
<dbReference type="InterPro" id="IPR050638">
    <property type="entry name" value="AA-Vitamin_Transporters"/>
</dbReference>
<gene>
    <name evidence="8" type="ORF">MW290_07505</name>
</gene>
<name>A0ABY4S299_AQUTE</name>
<dbReference type="Proteomes" id="UP001056201">
    <property type="component" value="Chromosome 1"/>
</dbReference>
<evidence type="ECO:0000256" key="2">
    <source>
        <dbReference type="ARBA" id="ARBA00007362"/>
    </source>
</evidence>
<feature type="transmembrane region" description="Helical" evidence="6">
    <location>
        <begin position="254"/>
        <end position="273"/>
    </location>
</feature>
<dbReference type="InterPro" id="IPR000620">
    <property type="entry name" value="EamA_dom"/>
</dbReference>
<feature type="transmembrane region" description="Helical" evidence="6">
    <location>
        <begin position="135"/>
        <end position="151"/>
    </location>
</feature>
<evidence type="ECO:0000313" key="9">
    <source>
        <dbReference type="Proteomes" id="UP001056201"/>
    </source>
</evidence>
<evidence type="ECO:0000256" key="5">
    <source>
        <dbReference type="ARBA" id="ARBA00023136"/>
    </source>
</evidence>
<comment type="subcellular location">
    <subcellularLocation>
        <location evidence="1">Membrane</location>
        <topology evidence="1">Multi-pass membrane protein</topology>
    </subcellularLocation>
</comment>
<proteinExistence type="inferred from homology"/>
<feature type="transmembrane region" description="Helical" evidence="6">
    <location>
        <begin position="101"/>
        <end position="123"/>
    </location>
</feature>
<evidence type="ECO:0000256" key="1">
    <source>
        <dbReference type="ARBA" id="ARBA00004141"/>
    </source>
</evidence>
<reference evidence="8" key="1">
    <citation type="submission" date="2022-05" db="EMBL/GenBank/DDBJ databases">
        <title>An RpoN-dependent PEP-CTERM gene is involved in floc formation of an Aquincola tertiaricarbonis strain.</title>
        <authorList>
            <person name="Qiu D."/>
            <person name="Xia M."/>
        </authorList>
    </citation>
    <scope>NUCLEOTIDE SEQUENCE</scope>
    <source>
        <strain evidence="8">RN12</strain>
    </source>
</reference>
<evidence type="ECO:0000256" key="3">
    <source>
        <dbReference type="ARBA" id="ARBA00022692"/>
    </source>
</evidence>
<keyword evidence="4 6" id="KW-1133">Transmembrane helix</keyword>
<feature type="transmembrane region" description="Helical" evidence="6">
    <location>
        <begin position="222"/>
        <end position="242"/>
    </location>
</feature>
<feature type="domain" description="EamA" evidence="7">
    <location>
        <begin position="163"/>
        <end position="296"/>
    </location>
</feature>